<dbReference type="EMBL" id="LCAH01000003">
    <property type="protein sequence ID" value="KKR87402.1"/>
    <property type="molecule type" value="Genomic_DNA"/>
</dbReference>
<organism evidence="3 4">
    <name type="scientific">Candidatus Uhrbacteria bacterium GW2011_GWC2_41_11</name>
    <dbReference type="NCBI Taxonomy" id="1618985"/>
    <lineage>
        <taxon>Bacteria</taxon>
        <taxon>Candidatus Uhriibacteriota</taxon>
    </lineage>
</organism>
<evidence type="ECO:0000256" key="2">
    <source>
        <dbReference type="SAM" id="SignalP"/>
    </source>
</evidence>
<reference evidence="3 4" key="1">
    <citation type="journal article" date="2015" name="Nature">
        <title>rRNA introns, odd ribosomes, and small enigmatic genomes across a large radiation of phyla.</title>
        <authorList>
            <person name="Brown C.T."/>
            <person name="Hug L.A."/>
            <person name="Thomas B.C."/>
            <person name="Sharon I."/>
            <person name="Castelle C.J."/>
            <person name="Singh A."/>
            <person name="Wilkins M.J."/>
            <person name="Williams K.H."/>
            <person name="Banfield J.F."/>
        </authorList>
    </citation>
    <scope>NUCLEOTIDE SEQUENCE [LARGE SCALE GENOMIC DNA]</scope>
</reference>
<feature type="signal peptide" evidence="2">
    <location>
        <begin position="1"/>
        <end position="22"/>
    </location>
</feature>
<accession>A0A0G0XI74</accession>
<protein>
    <recommendedName>
        <fullName evidence="5">F5/8 type C domain-containing protein</fullName>
    </recommendedName>
</protein>
<comment type="caution">
    <text evidence="3">The sequence shown here is derived from an EMBL/GenBank/DDBJ whole genome shotgun (WGS) entry which is preliminary data.</text>
</comment>
<evidence type="ECO:0000313" key="4">
    <source>
        <dbReference type="Proteomes" id="UP000034616"/>
    </source>
</evidence>
<name>A0A0G0XI74_9BACT</name>
<proteinExistence type="predicted"/>
<gene>
    <name evidence="3" type="ORF">UU35_C0003G0029</name>
</gene>
<feature type="chain" id="PRO_5002535225" description="F5/8 type C domain-containing protein" evidence="2">
    <location>
        <begin position="23"/>
        <end position="379"/>
    </location>
</feature>
<evidence type="ECO:0008006" key="5">
    <source>
        <dbReference type="Google" id="ProtNLM"/>
    </source>
</evidence>
<feature type="compositionally biased region" description="Polar residues" evidence="1">
    <location>
        <begin position="162"/>
        <end position="176"/>
    </location>
</feature>
<evidence type="ECO:0000256" key="1">
    <source>
        <dbReference type="SAM" id="MobiDB-lite"/>
    </source>
</evidence>
<sequence>MRSLSFFLCFISIILFPLSTHAQEGSDAYADSVYQASNQVYQPESALGAPDGSYAQFLERDASLILDMGAEERGIGDLIFTYQVLNFGASYRVEFLNEDFEKLQTSGAILSTYDATTTISYTAGLPYRYVRVTSTEEDVWKLDNIQAVTYEIPEEIQEQPQLPDTSQTTEEPVVTNPSQGLLLKLPDDGDVTTQNDSAVYTIGSDGKRHGFPTTTSFQSWWKNFSEIELIDSVHMSEYELGKNVVIRPGTYLVKIVSDPKVYAVEPGGILRWVTTEEIARSLYGDQWTKRVVDIPDAFFTDYEIGAPIETAVHPSGTVGVLTSGKVIYLQNGLSYNIPGDVYQSMRFESNFLVALSQETMDLYVDAGNLTNDPTVQFPF</sequence>
<keyword evidence="2" id="KW-0732">Signal</keyword>
<dbReference type="AlphaFoldDB" id="A0A0G0XI74"/>
<evidence type="ECO:0000313" key="3">
    <source>
        <dbReference type="EMBL" id="KKR87402.1"/>
    </source>
</evidence>
<feature type="region of interest" description="Disordered" evidence="1">
    <location>
        <begin position="157"/>
        <end position="176"/>
    </location>
</feature>
<dbReference type="Proteomes" id="UP000034616">
    <property type="component" value="Unassembled WGS sequence"/>
</dbReference>